<evidence type="ECO:0000313" key="19">
    <source>
        <dbReference type="EMBL" id="RMW97924.1"/>
    </source>
</evidence>
<keyword evidence="7 14" id="KW-0812">Transmembrane</keyword>
<dbReference type="AlphaFoldDB" id="A0A3M6Q0E7"/>
<evidence type="ECO:0000313" key="20">
    <source>
        <dbReference type="Proteomes" id="UP000267035"/>
    </source>
</evidence>
<organism evidence="18 20">
    <name type="scientific">Allofranklinella schreckenbergeri</name>
    <dbReference type="NCBI Taxonomy" id="1076744"/>
    <lineage>
        <taxon>Bacteria</taxon>
        <taxon>Pseudomonadati</taxon>
        <taxon>Pseudomonadota</taxon>
        <taxon>Betaproteobacteria</taxon>
        <taxon>Burkholderiales</taxon>
        <taxon>Comamonadaceae</taxon>
        <taxon>Allofranklinella</taxon>
    </lineage>
</organism>
<evidence type="ECO:0000256" key="10">
    <source>
        <dbReference type="ARBA" id="ARBA00022989"/>
    </source>
</evidence>
<dbReference type="InterPro" id="IPR002429">
    <property type="entry name" value="CcO_II-like_C"/>
</dbReference>
<dbReference type="GO" id="GO:0005886">
    <property type="term" value="C:plasma membrane"/>
    <property type="evidence" value="ECO:0007669"/>
    <property type="project" value="UniProtKB-SubCell"/>
</dbReference>
<dbReference type="SUPFAM" id="SSF49503">
    <property type="entry name" value="Cupredoxins"/>
    <property type="match status" value="1"/>
</dbReference>
<proteinExistence type="inferred from homology"/>
<evidence type="ECO:0000256" key="1">
    <source>
        <dbReference type="ARBA" id="ARBA00004418"/>
    </source>
</evidence>
<dbReference type="PROSITE" id="PS50857">
    <property type="entry name" value="COX2_CUA"/>
    <property type="match status" value="1"/>
</dbReference>
<dbReference type="GO" id="GO:0042597">
    <property type="term" value="C:periplasmic space"/>
    <property type="evidence" value="ECO:0007669"/>
    <property type="project" value="UniProtKB-SubCell"/>
</dbReference>
<keyword evidence="20" id="KW-1185">Reference proteome</keyword>
<keyword evidence="5 13" id="KW-1003">Cell membrane</keyword>
<feature type="transmembrane region" description="Helical" evidence="14">
    <location>
        <begin position="83"/>
        <end position="104"/>
    </location>
</feature>
<dbReference type="Pfam" id="PF00116">
    <property type="entry name" value="COX2"/>
    <property type="match status" value="1"/>
</dbReference>
<dbReference type="PRINTS" id="PR01166">
    <property type="entry name" value="CYCOXIDASEII"/>
</dbReference>
<keyword evidence="8 15" id="KW-0732">Signal</keyword>
<keyword evidence="6 13" id="KW-0679">Respiratory chain</keyword>
<dbReference type="InterPro" id="IPR036257">
    <property type="entry name" value="Cyt_c_oxidase_su2_TM_sf"/>
</dbReference>
<protein>
    <recommendedName>
        <fullName evidence="13">Ubiquinol oxidase subunit 2</fullName>
    </recommendedName>
</protein>
<evidence type="ECO:0000256" key="13">
    <source>
        <dbReference type="PIRNR" id="PIRNR000292"/>
    </source>
</evidence>
<dbReference type="Gene3D" id="2.60.40.420">
    <property type="entry name" value="Cupredoxins - blue copper proteins"/>
    <property type="match status" value="1"/>
</dbReference>
<feature type="domain" description="Cytochrome oxidase subunit II copper A binding" evidence="16">
    <location>
        <begin position="155"/>
        <end position="267"/>
    </location>
</feature>
<dbReference type="Proteomes" id="UP000267521">
    <property type="component" value="Unassembled WGS sequence"/>
</dbReference>
<accession>A0A3M6Q561</accession>
<dbReference type="EMBL" id="RDQM01000008">
    <property type="protein sequence ID" value="RMW97924.1"/>
    <property type="molecule type" value="Genomic_DNA"/>
</dbReference>
<dbReference type="GO" id="GO:0042773">
    <property type="term" value="P:ATP synthesis coupled electron transport"/>
    <property type="evidence" value="ECO:0007669"/>
    <property type="project" value="TreeGrafter"/>
</dbReference>
<gene>
    <name evidence="18" type="ORF">EBQ25_11090</name>
    <name evidence="19" type="ORF">EBQ26_07880</name>
</gene>
<feature type="domain" description="Cytochrome oxidase subunit II transmembrane region profile" evidence="17">
    <location>
        <begin position="16"/>
        <end position="113"/>
    </location>
</feature>
<dbReference type="InterPro" id="IPR011759">
    <property type="entry name" value="Cyt_c_oxidase_su2_TM_dom"/>
</dbReference>
<dbReference type="PROSITE" id="PS51257">
    <property type="entry name" value="PROKAR_LIPOPROTEIN"/>
    <property type="match status" value="1"/>
</dbReference>
<dbReference type="InterPro" id="IPR006333">
    <property type="entry name" value="Cyt_o_ubiquinol_oxidase_su2"/>
</dbReference>
<dbReference type="PANTHER" id="PTHR22888:SF18">
    <property type="entry name" value="CYTOCHROME BO(3) UBIQUINOL OXIDASE SUBUNIT 2"/>
    <property type="match status" value="1"/>
</dbReference>
<evidence type="ECO:0000259" key="16">
    <source>
        <dbReference type="PROSITE" id="PS50857"/>
    </source>
</evidence>
<evidence type="ECO:0000256" key="2">
    <source>
        <dbReference type="ARBA" id="ARBA00004651"/>
    </source>
</evidence>
<feature type="transmembrane region" description="Helical" evidence="14">
    <location>
        <begin position="42"/>
        <end position="62"/>
    </location>
</feature>
<evidence type="ECO:0000256" key="3">
    <source>
        <dbReference type="ARBA" id="ARBA00007866"/>
    </source>
</evidence>
<sequence length="414" mass="45993">MKKLALLAAALLASTLLAGCDWTLINPSGYMAKQQSNLMMFSVWLMLLVIVPVIFLILFFSWKYRRGGSSANYDAEFYHSNKLEVVIWGVPICIIIVLATVTWGSTHLLDPYRPLVRIDTNTKIAGMDEELGWVKRVTTKVIDPGRETNPAVVETKPLVIEVASLDWKWLFVYPEQGIATINEVVAPVNRPIHFKITSASTMNSFFIPALSGQIYAMPGMQTQLHAVMNKEGVYKGFSSNYTGHGFSQMYFNFHSVTNAGFDEWVAKVRSSSKVLDRAEYIALDVRNQADERGFIKYFGIRHYGAVEEGLYAAVLNMCVMPGMMCADEMMAIDLAGGVEDEAQARANFKRLRYDSRWTTRTQLDLAEFSDIIPGAFICTTDTIDADLAAGAVRSASGKVRLDKVSLDAATSPVL</sequence>
<dbReference type="InterPro" id="IPR045187">
    <property type="entry name" value="CcO_II"/>
</dbReference>
<dbReference type="GO" id="GO:0016682">
    <property type="term" value="F:oxidoreductase activity, acting on diphenols and related substances as donors, oxygen as acceptor"/>
    <property type="evidence" value="ECO:0007669"/>
    <property type="project" value="InterPro"/>
</dbReference>
<dbReference type="Gene3D" id="1.10.287.90">
    <property type="match status" value="1"/>
</dbReference>
<dbReference type="GO" id="GO:0004129">
    <property type="term" value="F:cytochrome-c oxidase activity"/>
    <property type="evidence" value="ECO:0007669"/>
    <property type="project" value="UniProtKB-UniRule"/>
</dbReference>
<keyword evidence="4 13" id="KW-0813">Transport</keyword>
<evidence type="ECO:0000256" key="8">
    <source>
        <dbReference type="ARBA" id="ARBA00022729"/>
    </source>
</evidence>
<dbReference type="Proteomes" id="UP000267035">
    <property type="component" value="Unassembled WGS sequence"/>
</dbReference>
<comment type="subcellular location">
    <subcellularLocation>
        <location evidence="2">Cell membrane</location>
        <topology evidence="2">Multi-pass membrane protein</topology>
    </subcellularLocation>
    <subcellularLocation>
        <location evidence="1">Periplasm</location>
    </subcellularLocation>
</comment>
<dbReference type="PROSITE" id="PS50999">
    <property type="entry name" value="COX2_TM"/>
    <property type="match status" value="1"/>
</dbReference>
<dbReference type="GO" id="GO:0005507">
    <property type="term" value="F:copper ion binding"/>
    <property type="evidence" value="ECO:0007669"/>
    <property type="project" value="InterPro"/>
</dbReference>
<dbReference type="SUPFAM" id="SSF81464">
    <property type="entry name" value="Cytochrome c oxidase subunit II-like, transmembrane region"/>
    <property type="match status" value="1"/>
</dbReference>
<evidence type="ECO:0000256" key="11">
    <source>
        <dbReference type="ARBA" id="ARBA00023002"/>
    </source>
</evidence>
<dbReference type="EMBL" id="RDQL01000020">
    <property type="protein sequence ID" value="RMW96194.1"/>
    <property type="molecule type" value="Genomic_DNA"/>
</dbReference>
<reference evidence="20 21" key="1">
    <citation type="submission" date="2018-10" db="EMBL/GenBank/DDBJ databases">
        <title>Comamonadaceae CDC group NO-1 genome sequencing and assembly.</title>
        <authorList>
            <person name="Bernier A.-M."/>
            <person name="Bernard K."/>
        </authorList>
    </citation>
    <scope>NUCLEOTIDE SEQUENCE [LARGE SCALE GENOMIC DNA]</scope>
    <source>
        <strain evidence="18 20">NML161473</strain>
        <strain evidence="19 21">NML970147</strain>
    </source>
</reference>
<accession>A0A3M6Q0E7</accession>
<name>A0A3M6Q0E7_9BURK</name>
<keyword evidence="12 13" id="KW-0472">Membrane</keyword>
<keyword evidence="11 13" id="KW-0560">Oxidoreductase</keyword>
<dbReference type="PIRSF" id="PIRSF000292">
    <property type="entry name" value="Ubi_od_II"/>
    <property type="match status" value="1"/>
</dbReference>
<evidence type="ECO:0000256" key="4">
    <source>
        <dbReference type="ARBA" id="ARBA00022448"/>
    </source>
</evidence>
<comment type="similarity">
    <text evidence="3 13">Belongs to the cytochrome c oxidase subunit 2 family.</text>
</comment>
<dbReference type="PANTHER" id="PTHR22888">
    <property type="entry name" value="CYTOCHROME C OXIDASE, SUBUNIT II"/>
    <property type="match status" value="1"/>
</dbReference>
<feature type="signal peptide" evidence="15">
    <location>
        <begin position="1"/>
        <end position="18"/>
    </location>
</feature>
<keyword evidence="9 13" id="KW-0249">Electron transport</keyword>
<evidence type="ECO:0000313" key="18">
    <source>
        <dbReference type="EMBL" id="RMW96194.1"/>
    </source>
</evidence>
<dbReference type="InterPro" id="IPR008972">
    <property type="entry name" value="Cupredoxin"/>
</dbReference>
<evidence type="ECO:0000256" key="15">
    <source>
        <dbReference type="SAM" id="SignalP"/>
    </source>
</evidence>
<evidence type="ECO:0000256" key="6">
    <source>
        <dbReference type="ARBA" id="ARBA00022660"/>
    </source>
</evidence>
<evidence type="ECO:0000256" key="9">
    <source>
        <dbReference type="ARBA" id="ARBA00022982"/>
    </source>
</evidence>
<keyword evidence="10 14" id="KW-1133">Transmembrane helix</keyword>
<evidence type="ECO:0000259" key="17">
    <source>
        <dbReference type="PROSITE" id="PS50999"/>
    </source>
</evidence>
<evidence type="ECO:0000256" key="5">
    <source>
        <dbReference type="ARBA" id="ARBA00022475"/>
    </source>
</evidence>
<evidence type="ECO:0000256" key="14">
    <source>
        <dbReference type="SAM" id="Phobius"/>
    </source>
</evidence>
<evidence type="ECO:0000313" key="21">
    <source>
        <dbReference type="Proteomes" id="UP000267521"/>
    </source>
</evidence>
<evidence type="ECO:0000256" key="7">
    <source>
        <dbReference type="ARBA" id="ARBA00022692"/>
    </source>
</evidence>
<dbReference type="InterPro" id="IPR034227">
    <property type="entry name" value="CuRO_UO_II"/>
</dbReference>
<comment type="caution">
    <text evidence="18">The sequence shown here is derived from an EMBL/GenBank/DDBJ whole genome shotgun (WGS) entry which is preliminary data.</text>
</comment>
<dbReference type="RefSeq" id="WP_122238461.1">
    <property type="nucleotide sequence ID" value="NZ_RDQL01000020.1"/>
</dbReference>
<evidence type="ECO:0000256" key="12">
    <source>
        <dbReference type="ARBA" id="ARBA00023136"/>
    </source>
</evidence>
<dbReference type="CDD" id="cd04212">
    <property type="entry name" value="CuRO_UO_II"/>
    <property type="match status" value="1"/>
</dbReference>
<feature type="chain" id="PRO_5018066263" description="Ubiquinol oxidase subunit 2" evidence="15">
    <location>
        <begin position="19"/>
        <end position="414"/>
    </location>
</feature>